<keyword evidence="3" id="KW-0378">Hydrolase</keyword>
<dbReference type="SUPFAM" id="SSF47090">
    <property type="entry name" value="PGBD-like"/>
    <property type="match status" value="2"/>
</dbReference>
<name>A0A7W8CSC8_9BACL</name>
<reference evidence="3 4" key="1">
    <citation type="submission" date="2020-08" db="EMBL/GenBank/DDBJ databases">
        <title>Genomic Encyclopedia of Type Strains, Phase IV (KMG-IV): sequencing the most valuable type-strain genomes for metagenomic binning, comparative biology and taxonomic classification.</title>
        <authorList>
            <person name="Goeker M."/>
        </authorList>
    </citation>
    <scope>NUCLEOTIDE SEQUENCE [LARGE SCALE GENOMIC DNA]</scope>
    <source>
        <strain evidence="3 4">DSM 15895</strain>
    </source>
</reference>
<dbReference type="RefSeq" id="WP_135504311.1">
    <property type="nucleotide sequence ID" value="NZ_JACHHE010000003.1"/>
</dbReference>
<dbReference type="Gene3D" id="1.10.101.10">
    <property type="entry name" value="PGBD-like superfamily/PGBD"/>
    <property type="match status" value="2"/>
</dbReference>
<organism evidence="3 4">
    <name type="scientific">Planococcus koreensis</name>
    <dbReference type="NCBI Taxonomy" id="112331"/>
    <lineage>
        <taxon>Bacteria</taxon>
        <taxon>Bacillati</taxon>
        <taxon>Bacillota</taxon>
        <taxon>Bacilli</taxon>
        <taxon>Bacillales</taxon>
        <taxon>Caryophanaceae</taxon>
        <taxon>Planococcus</taxon>
    </lineage>
</organism>
<dbReference type="EMBL" id="JACHHE010000003">
    <property type="protein sequence ID" value="MBB5179954.1"/>
    <property type="molecule type" value="Genomic_DNA"/>
</dbReference>
<dbReference type="InterPro" id="IPR036365">
    <property type="entry name" value="PGBD-like_sf"/>
</dbReference>
<dbReference type="InterPro" id="IPR002477">
    <property type="entry name" value="Peptidoglycan-bd-like"/>
</dbReference>
<keyword evidence="1" id="KW-0732">Signal</keyword>
<gene>
    <name evidence="3" type="ORF">HNQ44_001378</name>
</gene>
<evidence type="ECO:0000313" key="3">
    <source>
        <dbReference type="EMBL" id="MBB5179954.1"/>
    </source>
</evidence>
<dbReference type="Proteomes" id="UP000525923">
    <property type="component" value="Unassembled WGS sequence"/>
</dbReference>
<sequence length="216" mass="24230">MKKKWVPILLAFGLVLASPLSSQPVEATDNAAAVKEDQLPAKLENLMKIAPEHQFTLRKGSTRIEVELLQWTLNHYGLKTAVDGIFGPATQKNVRQYQADKGLKVDGIVGMHTWAALYAEHKKPFDPEGKLPSNLRNLMDIAPEHQFTLREGSTRIEVELLQWTLNQYGLKTAVDGIFGPETKRNVRQYQADKGLEVDGIVGMNTWAALYAEYQET</sequence>
<feature type="signal peptide" evidence="1">
    <location>
        <begin position="1"/>
        <end position="27"/>
    </location>
</feature>
<evidence type="ECO:0000313" key="4">
    <source>
        <dbReference type="Proteomes" id="UP000525923"/>
    </source>
</evidence>
<dbReference type="InterPro" id="IPR036366">
    <property type="entry name" value="PGBDSf"/>
</dbReference>
<dbReference type="GO" id="GO:0016787">
    <property type="term" value="F:hydrolase activity"/>
    <property type="evidence" value="ECO:0007669"/>
    <property type="project" value="UniProtKB-KW"/>
</dbReference>
<feature type="domain" description="Peptidoglycan binding-like" evidence="2">
    <location>
        <begin position="65"/>
        <end position="117"/>
    </location>
</feature>
<evidence type="ECO:0000259" key="2">
    <source>
        <dbReference type="Pfam" id="PF01471"/>
    </source>
</evidence>
<feature type="chain" id="PRO_5030921372" evidence="1">
    <location>
        <begin position="28"/>
        <end position="216"/>
    </location>
</feature>
<protein>
    <submittedName>
        <fullName evidence="3">Peptidoglycan hydrolase-like protein with peptidoglycan-binding domain</fullName>
    </submittedName>
</protein>
<dbReference type="OrthoDB" id="9812621at2"/>
<feature type="domain" description="Peptidoglycan binding-like" evidence="2">
    <location>
        <begin position="157"/>
        <end position="209"/>
    </location>
</feature>
<dbReference type="Pfam" id="PF01471">
    <property type="entry name" value="PG_binding_1"/>
    <property type="match status" value="2"/>
</dbReference>
<comment type="caution">
    <text evidence="3">The sequence shown here is derived from an EMBL/GenBank/DDBJ whole genome shotgun (WGS) entry which is preliminary data.</text>
</comment>
<dbReference type="AlphaFoldDB" id="A0A7W8CSC8"/>
<proteinExistence type="predicted"/>
<accession>A0A7W8CSC8</accession>
<keyword evidence="4" id="KW-1185">Reference proteome</keyword>
<evidence type="ECO:0000256" key="1">
    <source>
        <dbReference type="SAM" id="SignalP"/>
    </source>
</evidence>